<dbReference type="InterPro" id="IPR000719">
    <property type="entry name" value="Prot_kinase_dom"/>
</dbReference>
<dbReference type="GO" id="GO:0004674">
    <property type="term" value="F:protein serine/threonine kinase activity"/>
    <property type="evidence" value="ECO:0007669"/>
    <property type="project" value="UniProtKB-KW"/>
</dbReference>
<keyword evidence="3" id="KW-0808">Transferase</keyword>
<comment type="similarity">
    <text evidence="1">Belongs to the protein kinase superfamily. STE Ser/Thr protein kinase family. MAP kinase kinase kinase subfamily.</text>
</comment>
<sequence length="203" mass="23875">MVDLRTLSKLTKKQGIEVSSERLIDSVYVLGQFREVNRQFLYVLGQFREVNRQCVSSERLIDSLYVLGQGRFGKVYTAVNNQTGDLMAMKEIQLQPNDHRTIRRITEELRIFEGIQHYNLVRYYGVEIHRKNEVILDDMIRHCIDWVVFWDVRSAVPLAFLDLFLQHSMVHLGENLGNPQRLHTRRKMPLVLPLRSDDAILDH</sequence>
<keyword evidence="6 7" id="KW-0067">ATP-binding</keyword>
<dbReference type="PANTHER" id="PTHR48016:SF32">
    <property type="entry name" value="MITOGEN-ACTIVATED PROTEIN KINASE KINASE KINASE 4"/>
    <property type="match status" value="1"/>
</dbReference>
<keyword evidence="2" id="KW-0723">Serine/threonine-protein kinase</keyword>
<dbReference type="SUPFAM" id="SSF56112">
    <property type="entry name" value="Protein kinase-like (PK-like)"/>
    <property type="match status" value="1"/>
</dbReference>
<keyword evidence="5" id="KW-0418">Kinase</keyword>
<dbReference type="GO" id="GO:0035556">
    <property type="term" value="P:intracellular signal transduction"/>
    <property type="evidence" value="ECO:0007669"/>
    <property type="project" value="UniProtKB-ARBA"/>
</dbReference>
<protein>
    <recommendedName>
        <fullName evidence="8">Protein kinase domain-containing protein</fullName>
    </recommendedName>
</protein>
<dbReference type="AlphaFoldDB" id="A0A7R9DHC6"/>
<dbReference type="InterPro" id="IPR011009">
    <property type="entry name" value="Kinase-like_dom_sf"/>
</dbReference>
<dbReference type="GO" id="GO:0005524">
    <property type="term" value="F:ATP binding"/>
    <property type="evidence" value="ECO:0007669"/>
    <property type="project" value="UniProtKB-UniRule"/>
</dbReference>
<dbReference type="PROSITE" id="PS00107">
    <property type="entry name" value="PROTEIN_KINASE_ATP"/>
    <property type="match status" value="1"/>
</dbReference>
<dbReference type="Gene3D" id="3.30.200.20">
    <property type="entry name" value="Phosphorylase Kinase, domain 1"/>
    <property type="match status" value="1"/>
</dbReference>
<keyword evidence="4 7" id="KW-0547">Nucleotide-binding</keyword>
<feature type="domain" description="Protein kinase" evidence="8">
    <location>
        <begin position="61"/>
        <end position="203"/>
    </location>
</feature>
<feature type="binding site" evidence="7">
    <location>
        <position position="90"/>
    </location>
    <ligand>
        <name>ATP</name>
        <dbReference type="ChEBI" id="CHEBI:30616"/>
    </ligand>
</feature>
<dbReference type="Pfam" id="PF00069">
    <property type="entry name" value="Pkinase"/>
    <property type="match status" value="1"/>
</dbReference>
<dbReference type="PANTHER" id="PTHR48016">
    <property type="entry name" value="MAP KINASE KINASE KINASE SSK2-RELATED-RELATED"/>
    <property type="match status" value="1"/>
</dbReference>
<evidence type="ECO:0000256" key="4">
    <source>
        <dbReference type="ARBA" id="ARBA00022741"/>
    </source>
</evidence>
<evidence type="ECO:0000256" key="7">
    <source>
        <dbReference type="PROSITE-ProRule" id="PRU10141"/>
    </source>
</evidence>
<name>A0A7R9DHC6_TIMCR</name>
<evidence type="ECO:0000256" key="1">
    <source>
        <dbReference type="ARBA" id="ARBA00006529"/>
    </source>
</evidence>
<reference evidence="9" key="1">
    <citation type="submission" date="2020-11" db="EMBL/GenBank/DDBJ databases">
        <authorList>
            <person name="Tran Van P."/>
        </authorList>
    </citation>
    <scope>NUCLEOTIDE SEQUENCE</scope>
</reference>
<dbReference type="InterPro" id="IPR017441">
    <property type="entry name" value="Protein_kinase_ATP_BS"/>
</dbReference>
<evidence type="ECO:0000256" key="3">
    <source>
        <dbReference type="ARBA" id="ARBA00022679"/>
    </source>
</evidence>
<gene>
    <name evidence="9" type="ORF">TCEB3V08_LOCUS11706</name>
</gene>
<evidence type="ECO:0000259" key="8">
    <source>
        <dbReference type="PROSITE" id="PS50011"/>
    </source>
</evidence>
<organism evidence="9">
    <name type="scientific">Timema cristinae</name>
    <name type="common">Walking stick</name>
    <dbReference type="NCBI Taxonomy" id="61476"/>
    <lineage>
        <taxon>Eukaryota</taxon>
        <taxon>Metazoa</taxon>
        <taxon>Ecdysozoa</taxon>
        <taxon>Arthropoda</taxon>
        <taxon>Hexapoda</taxon>
        <taxon>Insecta</taxon>
        <taxon>Pterygota</taxon>
        <taxon>Neoptera</taxon>
        <taxon>Polyneoptera</taxon>
        <taxon>Phasmatodea</taxon>
        <taxon>Timematodea</taxon>
        <taxon>Timematoidea</taxon>
        <taxon>Timematidae</taxon>
        <taxon>Timema</taxon>
    </lineage>
</organism>
<evidence type="ECO:0000256" key="2">
    <source>
        <dbReference type="ARBA" id="ARBA00022527"/>
    </source>
</evidence>
<accession>A0A7R9DHC6</accession>
<dbReference type="InterPro" id="IPR050538">
    <property type="entry name" value="MAP_kinase_kinase_kinase"/>
</dbReference>
<evidence type="ECO:0000256" key="5">
    <source>
        <dbReference type="ARBA" id="ARBA00022777"/>
    </source>
</evidence>
<evidence type="ECO:0000313" key="9">
    <source>
        <dbReference type="EMBL" id="CAD7413264.1"/>
    </source>
</evidence>
<proteinExistence type="inferred from homology"/>
<evidence type="ECO:0000256" key="6">
    <source>
        <dbReference type="ARBA" id="ARBA00022840"/>
    </source>
</evidence>
<dbReference type="EMBL" id="OC323576">
    <property type="protein sequence ID" value="CAD7413264.1"/>
    <property type="molecule type" value="Genomic_DNA"/>
</dbReference>
<dbReference type="PROSITE" id="PS50011">
    <property type="entry name" value="PROTEIN_KINASE_DOM"/>
    <property type="match status" value="1"/>
</dbReference>